<dbReference type="PANTHER" id="PTHR30344:SF1">
    <property type="entry name" value="6-PHOSPHOGLUCONOLACTONASE"/>
    <property type="match status" value="1"/>
</dbReference>
<dbReference type="eggNOG" id="COG2706">
    <property type="taxonomic scope" value="Bacteria"/>
</dbReference>
<feature type="domain" description="Dystroglycan-type cadherin-like" evidence="4">
    <location>
        <begin position="942"/>
        <end position="1037"/>
    </location>
</feature>
<proteinExistence type="inferred from homology"/>
<dbReference type="InterPro" id="IPR050282">
    <property type="entry name" value="Cycloisomerase_2"/>
</dbReference>
<evidence type="ECO:0000313" key="6">
    <source>
        <dbReference type="Proteomes" id="UP000013232"/>
    </source>
</evidence>
<feature type="compositionally biased region" description="Polar residues" evidence="3">
    <location>
        <begin position="3349"/>
        <end position="3367"/>
    </location>
</feature>
<dbReference type="Pfam" id="PF10282">
    <property type="entry name" value="Lactonase"/>
    <property type="match status" value="1"/>
</dbReference>
<dbReference type="RefSeq" id="WP_004342840.1">
    <property type="nucleotide sequence ID" value="NZ_AMXE01000078.1"/>
</dbReference>
<dbReference type="SUPFAM" id="SSF49313">
    <property type="entry name" value="Cadherin-like"/>
    <property type="match status" value="3"/>
</dbReference>
<feature type="region of interest" description="Disordered" evidence="3">
    <location>
        <begin position="3293"/>
        <end position="3314"/>
    </location>
</feature>
<dbReference type="SUPFAM" id="SSF75011">
    <property type="entry name" value="3-carboxy-cis,cis-mucoante lactonizing enzyme"/>
    <property type="match status" value="1"/>
</dbReference>
<comment type="caution">
    <text evidence="5">The sequence shown here is derived from an EMBL/GenBank/DDBJ whole genome shotgun (WGS) entry which is preliminary data.</text>
</comment>
<dbReference type="InterPro" id="IPR001680">
    <property type="entry name" value="WD40_rpt"/>
</dbReference>
<keyword evidence="2" id="KW-0119">Carbohydrate metabolism</keyword>
<keyword evidence="6" id="KW-1185">Reference proteome</keyword>
<evidence type="ECO:0000256" key="3">
    <source>
        <dbReference type="SAM" id="MobiDB-lite"/>
    </source>
</evidence>
<dbReference type="GO" id="GO:0016020">
    <property type="term" value="C:membrane"/>
    <property type="evidence" value="ECO:0007669"/>
    <property type="project" value="InterPro"/>
</dbReference>
<dbReference type="SMART" id="SM00320">
    <property type="entry name" value="WD40"/>
    <property type="match status" value="5"/>
</dbReference>
<evidence type="ECO:0000256" key="2">
    <source>
        <dbReference type="ARBA" id="ARBA00022526"/>
    </source>
</evidence>
<evidence type="ECO:0000259" key="4">
    <source>
        <dbReference type="SMART" id="SM00736"/>
    </source>
</evidence>
<organism evidence="5 6">
    <name type="scientific">Thauera linaloolentis (strain DSM 12138 / JCM 21573 / CCUG 41526 / CIP 105981 / IAM 15112 / NBRC 102519 / 47Lol)</name>
    <dbReference type="NCBI Taxonomy" id="1123367"/>
    <lineage>
        <taxon>Bacteria</taxon>
        <taxon>Pseudomonadati</taxon>
        <taxon>Pseudomonadota</taxon>
        <taxon>Betaproteobacteria</taxon>
        <taxon>Rhodocyclales</taxon>
        <taxon>Zoogloeaceae</taxon>
        <taxon>Thauera</taxon>
    </lineage>
</organism>
<name>N6YZI1_THAL4</name>
<feature type="domain" description="Dystroglycan-type cadherin-like" evidence="4">
    <location>
        <begin position="3009"/>
        <end position="3094"/>
    </location>
</feature>
<feature type="region of interest" description="Disordered" evidence="3">
    <location>
        <begin position="3347"/>
        <end position="3376"/>
    </location>
</feature>
<dbReference type="Gene3D" id="2.130.10.10">
    <property type="entry name" value="YVTN repeat-like/Quinoprotein amine dehydrogenase"/>
    <property type="match status" value="5"/>
</dbReference>
<dbReference type="EMBL" id="AMXE01000078">
    <property type="protein sequence ID" value="ENO85319.1"/>
    <property type="molecule type" value="Genomic_DNA"/>
</dbReference>
<feature type="domain" description="Dystroglycan-type cadherin-like" evidence="4">
    <location>
        <begin position="842"/>
        <end position="939"/>
    </location>
</feature>
<comment type="similarity">
    <text evidence="1">Belongs to the cycloisomerase 2 family.</text>
</comment>
<dbReference type="SMART" id="SM00736">
    <property type="entry name" value="CADG"/>
    <property type="match status" value="3"/>
</dbReference>
<sequence>MTTRLHSPRFRQALALEPRILLDAAMVETATEVAEQSSEATWERPGFAATPVDVNLTVTDTTDEFPAIDLFSNVSVSPDNFGEDEGVDEYGDPNGHPLRNLTISVSAAGTSHALVIDGSTIALEPTALPGSTANNGYTYTVSVSGDTATIVIAIDSSLIDVARSSAGVAALIDSIAYQAQDIDITTSDVSVSLKLDDSNGDGTSDATEGRITSTIHITRDSDLPVAPNLSSGPALEAAESFDGDKGLPGADQVAYSIDGKYAYTAGAGSFATFSVDASGRLTLVDSVAVADLGTVGSLIASSDGKSVYSLSTNGKLVEMSVNANGTLSHVGTYAVSNNSSGSLAISTDGTQVYADGGENQRAIKIYTRDTGTGRLVVSQQFSDITLSGTEYDALNGGAGNYNGATITIARSDGANASDGYSFATSYSGGTLRYSDGEILFTDYSSWPYVENPIATFVNTDGTLAISFTEDVSTEMANRVLNQISFQTGTPDSIALTLQVGSHAQSVSIEGGGYELKSAQDINNAIRQTTVIQAGNHLYAVNNGGSLWGNRTLEVYQRNDDGTWSMLDNLTQLNTGTDWGSTPDAIAVSADGLYVYVGAQGSGTLDVYQLDTGSGFLNRVNSIALPGNAENADSVSLSTDGKTLHLVTNDGTASIYSVSGSRLTLQGSVSGITSSGDVALSSDGLSLIVADGGGITRYSLAQTLNLGESIAFASGLSLSDKNSDKLADGAGNYNGASITITPSVASGGFDFVENNGLRLADGKILRNGSPIADFTTAANGTLTVSFTAGTSTAVANQVLQQITYGNSTASVAGSRITLGIQASDGELTSTTQTVTLRVNTLPVLDTAVADGYTLRGATSETPYSFTLFPGLFSDADGDALTWSIDGLPEGLSFDAQTLTISGSTTETGSFDLVVRATDAGGNAASLELTLDVAQIANRAPQVNADANTSLDSFTEGEAGSITLDGGLFTDADAVYGDDLSWTVSGLPSGLSFDAATRSISGTSSAVADYTLTVTATDESGRSAQTELTLRVISTAEANNQAPSLNADASSLIYANGTLSGYGSTGTYVNGLVLSNDETILAVASSTSQNGNGTHYLNIYSRDTATGALTLLQVFTQGIADDPDTNAIEVDGLQNVTSVTYSGDGKQLYLTGYNSTGGASSHALMAFNVNDDGTLSYLGHSDNLGEKVLHISADTDSGTLYALSATKIYAFDVSGNGAFEAVGTYTPANGFGTAVTMRVAGDTAYVLSGGRLTVYSIANDGALSYLGQMLRTSATLTYTDADGVAGETFTMPSSNAFGGAISMSVSEQGYIYLVTTNGYLTTLHYDSATNALTYVDAQGVTSYFAGQAAIHGVNVSPDGTALYVVASATANLLIFDIGSDGTLANARTLAISGAGSRIAVSADGTSIYVGKHLYFGTVTLNTIQATGVGGAFAEGGSAILPAASLTLSDADYDAQDNYNGASISIVRAEGADAADSFGFENSDGLSLSGGVISLNGTPIASFENSGGALLIAFTADVGKATANAVLQRISYINASSDPGSRITLEVTAGDAYTGTSIDVVLDVAEINDAPTLSASPIAATYVAGAYGGVRLFDDTAVSAMEQAQKIASLTLTVGGVADGASETLNIDGSAIALASGTTTTGSGYRVTVNLDGETATVTISSSAGIAAADAARLVDGIAYANGDDGASGSRTVTLAAVQDNGGIANGGSDTTALDITASVVLSSLNTAPSLNATPIAGTTFTENGTFVALFGGTAVSTGEGGQTILALALSVGGIKDGPNETLLIDGERIALVEGTYETANGLSIEISVDGETATLNVSSASGISSRALAALIDGLAYANASEDPTAGNRSITLTGVQDNGGTANGGNDSTTLDITATVAVVAVNDAPVLEAGAAAAIYAASGSSAALFSDTRIDVVESGQHIAAITLTASGLLNGGSETLSVDGSLVALVEGNAGTTANGYAYSVGVDANGGATLSISRTGGITAGDAAALIDGIAYANLNTTYSAGERSFSLSIQDSGGNADGGSDTTTLPATATLTLVRNSAPVLGSTPERETLEVVESLTAISGLSDVAASVLSSNGNALYAVSSDGAIAIFSRNPGSGELTYLETLASGLGNVSDIQLGADDDTLYVLGNNGDAIAVFTRSAVDGSLSSEQVLTTTSVRDFTVSADGTLYVVDGNYSGLLVYGRDANGQYAPTQQIVADANREPYLFAGVDVEVVGDYLYVITNPTSAALPDTLIVYTRNVDGTLGEAVHVRGGNGIGLNDPLALAVSADGGTIYVAGAAGVSIFGFADGTLRQLGSIDGLSGVSAIALAADGDSLYVSSADGIGRYDVRAPGAAAPLQTLASAAVARDLSVSADGALVAATGAGLVNLRDGLVPSLALSYDEQGELPLAANLNLSDAEHDAIDGGAGNYFGAGIGLERAGGANAADTYGLAEGNGLSLAGEEIRLDGAAIASFVNVGGALAIRFTADVSTATANAVLRQLTYRNASDDPGPAATLVLSVSDGYGVRDSVELVLSITEVNDAPTASASARNPVHAEGGEASRLFADSVLSTVESGQSITSLTLAITGLRDGASEILNVDGTAIALVAGNSGTTSSGYSYSVVAGGEGSVTLLIDTGEGISGEAASALVDGIAYTNASADPSAGERSVGLIALRDDGGTADGGNDLASLDIAGTVTVLAVNDAPTLSATPLPHTIDTEGSGPATLFRDTAIDTVEGGQAISSLTLTVSGLRNGGSEMLIIGGRAVALVAGTTDIGGGLGVTVGLADGSATVTISSAAGLSPADAAALVNGIAYQAAADGVLSAGQRVITLTAVRDDGGSADGGSDTTALGVAATVDVVYVNDTPSLATTPAQGLSHVAGEAGVRLFGDTVIDAGERSQGIRSLTLTVSGLRAGDGDALVIDGTTVALVAGSATTASGHVVTIALDGGTATVNIGSAAGMTTADAAALVDGIAYRSVADGTLSAGTRTVTLVSVQDSGGGGTDTTRLTGLSVTITLPDAAPHATDTDYSLNTRAATAYEAVLPENLFRDPNGDTLSWHVDGLPEGLSFDPATRTISGTAAAPGTATLVVTVTDGNGQTATRNLTLTVAEPAVVPVDPTDPTGSEVLPFVPQHEDILNDWRHEPAAQGGAPAPEPFGTTRPVVADDIGGAASAARAALDLLDTLDTLRETEARPSPNTLQLADGRVTPLVMLAAQDGPAYAASVATLHGAWRADVAGNRQVFALPAGLFVSREPISTLTLRMADGRPLPTGLRLDVERGLIVRSGLQGSGRELELDLLLKTADGHTLAVRLTLSGQERPGPAGGTDMSDAAAAQSAGKEAVSLQLREHAARDLMAQAHAFLAALGADPASSTAPLSTRLSSGAAQTSAPAAHVSAES</sequence>
<dbReference type="InterPro" id="IPR015943">
    <property type="entry name" value="WD40/YVTN_repeat-like_dom_sf"/>
</dbReference>
<gene>
    <name evidence="5" type="ORF">C666_15590</name>
</gene>
<reference evidence="5 6" key="1">
    <citation type="submission" date="2012-09" db="EMBL/GenBank/DDBJ databases">
        <title>Draft Genome Sequences of 6 Strains from Genus Thauera.</title>
        <authorList>
            <person name="Liu B."/>
            <person name="Shapleigh J.P."/>
            <person name="Frostegard A.H."/>
        </authorList>
    </citation>
    <scope>NUCLEOTIDE SEQUENCE [LARGE SCALE GENOMIC DNA]</scope>
    <source>
        <strain evidence="6">47Lol / DSM 12138</strain>
    </source>
</reference>
<dbReference type="SUPFAM" id="SSF69322">
    <property type="entry name" value="Tricorn protease domain 2"/>
    <property type="match status" value="1"/>
</dbReference>
<dbReference type="eggNOG" id="COG2931">
    <property type="taxonomic scope" value="Bacteria"/>
</dbReference>
<dbReference type="Proteomes" id="UP000013232">
    <property type="component" value="Unassembled WGS sequence"/>
</dbReference>
<dbReference type="Pfam" id="PF05345">
    <property type="entry name" value="He_PIG"/>
    <property type="match status" value="3"/>
</dbReference>
<dbReference type="InterPro" id="IPR015919">
    <property type="entry name" value="Cadherin-like_sf"/>
</dbReference>
<accession>N6YZI1</accession>
<dbReference type="STRING" id="1123367.GCA_000621305_01491"/>
<dbReference type="eggNOG" id="COG3210">
    <property type="taxonomic scope" value="Bacteria"/>
</dbReference>
<dbReference type="SUPFAM" id="SSF82171">
    <property type="entry name" value="DPP6 N-terminal domain-like"/>
    <property type="match status" value="1"/>
</dbReference>
<evidence type="ECO:0000256" key="1">
    <source>
        <dbReference type="ARBA" id="ARBA00005564"/>
    </source>
</evidence>
<dbReference type="Gene3D" id="2.60.40.10">
    <property type="entry name" value="Immunoglobulins"/>
    <property type="match status" value="3"/>
</dbReference>
<evidence type="ECO:0000313" key="5">
    <source>
        <dbReference type="EMBL" id="ENO85319.1"/>
    </source>
</evidence>
<protein>
    <submittedName>
        <fullName evidence="5">Ig family protein</fullName>
    </submittedName>
</protein>
<dbReference type="OrthoDB" id="8622301at2"/>
<dbReference type="GO" id="GO:0006006">
    <property type="term" value="P:glucose metabolic process"/>
    <property type="evidence" value="ECO:0007669"/>
    <property type="project" value="UniProtKB-KW"/>
</dbReference>
<dbReference type="GO" id="GO:0005509">
    <property type="term" value="F:calcium ion binding"/>
    <property type="evidence" value="ECO:0007669"/>
    <property type="project" value="InterPro"/>
</dbReference>
<dbReference type="InterPro" id="IPR019405">
    <property type="entry name" value="Lactonase_7-beta_prop"/>
</dbReference>
<dbReference type="InterPro" id="IPR006644">
    <property type="entry name" value="Cadg"/>
</dbReference>
<dbReference type="eggNOG" id="COG5604">
    <property type="taxonomic scope" value="Bacteria"/>
</dbReference>
<dbReference type="PANTHER" id="PTHR30344">
    <property type="entry name" value="6-PHOSPHOGLUCONOLACTONASE-RELATED"/>
    <property type="match status" value="1"/>
</dbReference>
<dbReference type="GO" id="GO:0017057">
    <property type="term" value="F:6-phosphogluconolactonase activity"/>
    <property type="evidence" value="ECO:0007669"/>
    <property type="project" value="TreeGrafter"/>
</dbReference>
<dbReference type="InterPro" id="IPR013783">
    <property type="entry name" value="Ig-like_fold"/>
</dbReference>
<keyword evidence="2" id="KW-0313">Glucose metabolism</keyword>